<keyword evidence="4 6" id="KW-1133">Transmembrane helix</keyword>
<keyword evidence="3 6" id="KW-0812">Transmembrane</keyword>
<accession>A0A3B0UIV7</accession>
<dbReference type="AlphaFoldDB" id="A0A3B0UIV7"/>
<feature type="transmembrane region" description="Helical" evidence="6">
    <location>
        <begin position="36"/>
        <end position="54"/>
    </location>
</feature>
<comment type="subcellular location">
    <subcellularLocation>
        <location evidence="1">Membrane</location>
        <topology evidence="1">Multi-pass membrane protein</topology>
    </subcellularLocation>
</comment>
<protein>
    <submittedName>
        <fullName evidence="7">Uncharacterized UPF0118 membrane protein</fullName>
    </submittedName>
</protein>
<evidence type="ECO:0000256" key="2">
    <source>
        <dbReference type="ARBA" id="ARBA00009773"/>
    </source>
</evidence>
<evidence type="ECO:0000256" key="1">
    <source>
        <dbReference type="ARBA" id="ARBA00004141"/>
    </source>
</evidence>
<organism evidence="7">
    <name type="scientific">hydrothermal vent metagenome</name>
    <dbReference type="NCBI Taxonomy" id="652676"/>
    <lineage>
        <taxon>unclassified sequences</taxon>
        <taxon>metagenomes</taxon>
        <taxon>ecological metagenomes</taxon>
    </lineage>
</organism>
<feature type="transmembrane region" description="Helical" evidence="6">
    <location>
        <begin position="303"/>
        <end position="329"/>
    </location>
</feature>
<dbReference type="Pfam" id="PF01594">
    <property type="entry name" value="AI-2E_transport"/>
    <property type="match status" value="1"/>
</dbReference>
<dbReference type="EMBL" id="UOES01000371">
    <property type="protein sequence ID" value="VAW28253.1"/>
    <property type="molecule type" value="Genomic_DNA"/>
</dbReference>
<reference evidence="7" key="1">
    <citation type="submission" date="2018-06" db="EMBL/GenBank/DDBJ databases">
        <authorList>
            <person name="Zhirakovskaya E."/>
        </authorList>
    </citation>
    <scope>NUCLEOTIDE SEQUENCE</scope>
</reference>
<keyword evidence="5 6" id="KW-0472">Membrane</keyword>
<dbReference type="GO" id="GO:0055085">
    <property type="term" value="P:transmembrane transport"/>
    <property type="evidence" value="ECO:0007669"/>
    <property type="project" value="TreeGrafter"/>
</dbReference>
<gene>
    <name evidence="7" type="ORF">MNBD_BACTEROID06-484</name>
</gene>
<feature type="transmembrane region" description="Helical" evidence="6">
    <location>
        <begin position="229"/>
        <end position="254"/>
    </location>
</feature>
<evidence type="ECO:0000256" key="4">
    <source>
        <dbReference type="ARBA" id="ARBA00022989"/>
    </source>
</evidence>
<dbReference type="InterPro" id="IPR002549">
    <property type="entry name" value="AI-2E-like"/>
</dbReference>
<dbReference type="PANTHER" id="PTHR21716">
    <property type="entry name" value="TRANSMEMBRANE PROTEIN"/>
    <property type="match status" value="1"/>
</dbReference>
<dbReference type="PANTHER" id="PTHR21716:SF64">
    <property type="entry name" value="AI-2 TRANSPORT PROTEIN TQSA"/>
    <property type="match status" value="1"/>
</dbReference>
<feature type="transmembrane region" description="Helical" evidence="6">
    <location>
        <begin position="66"/>
        <end position="89"/>
    </location>
</feature>
<evidence type="ECO:0000256" key="6">
    <source>
        <dbReference type="SAM" id="Phobius"/>
    </source>
</evidence>
<sequence length="355" mass="39545">MLEKQTINPTLKTAAVLITLTAIITIFLFFKSFLQPLVVALLFWFIIIEVRAGLSKISIRKKTLPRIILTILSTGIVFFSFYISINIIITNINKLTANFELYSANLIALLEKIESLIGVENLGETLDNQKSTLMNSAANAASSLASFIGRLFLVFFYVLFLLLEETQINKKLEKMYGGVKESNRITKTWAKIHDLLHDYLTIKLLTSFLTGFLSFFVLLLLGIELPALWAFIIFILNFIPSVGSIIATSFPVLFSIVQYADVKQTISVLVGVLAVQVLIGNVVEPRLMGNKLNLSPLVVVVGLVFWGSIWGIIGMLLSVPIMASLMIVFSQFPNTRNTAIFLSQNGEIDLLTEEK</sequence>
<comment type="similarity">
    <text evidence="2">Belongs to the autoinducer-2 exporter (AI-2E) (TC 2.A.86) family.</text>
</comment>
<feature type="transmembrane region" description="Helical" evidence="6">
    <location>
        <begin position="140"/>
        <end position="163"/>
    </location>
</feature>
<evidence type="ECO:0000313" key="7">
    <source>
        <dbReference type="EMBL" id="VAW28253.1"/>
    </source>
</evidence>
<evidence type="ECO:0000256" key="5">
    <source>
        <dbReference type="ARBA" id="ARBA00023136"/>
    </source>
</evidence>
<feature type="transmembrane region" description="Helical" evidence="6">
    <location>
        <begin position="12"/>
        <end position="30"/>
    </location>
</feature>
<name>A0A3B0UIV7_9ZZZZ</name>
<feature type="transmembrane region" description="Helical" evidence="6">
    <location>
        <begin position="200"/>
        <end position="223"/>
    </location>
</feature>
<evidence type="ECO:0000256" key="3">
    <source>
        <dbReference type="ARBA" id="ARBA00022692"/>
    </source>
</evidence>
<proteinExistence type="inferred from homology"/>
<feature type="transmembrane region" description="Helical" evidence="6">
    <location>
        <begin position="266"/>
        <end position="283"/>
    </location>
</feature>
<dbReference type="GO" id="GO:0016020">
    <property type="term" value="C:membrane"/>
    <property type="evidence" value="ECO:0007669"/>
    <property type="project" value="UniProtKB-SubCell"/>
</dbReference>